<evidence type="ECO:0000256" key="1">
    <source>
        <dbReference type="SAM" id="SignalP"/>
    </source>
</evidence>
<dbReference type="EMBL" id="BMXS01000025">
    <property type="protein sequence ID" value="GGY06113.1"/>
    <property type="molecule type" value="Genomic_DNA"/>
</dbReference>
<proteinExistence type="predicted"/>
<organism evidence="2 3">
    <name type="scientific">Litchfieldella qijiaojingensis</name>
    <dbReference type="NCBI Taxonomy" id="980347"/>
    <lineage>
        <taxon>Bacteria</taxon>
        <taxon>Pseudomonadati</taxon>
        <taxon>Pseudomonadota</taxon>
        <taxon>Gammaproteobacteria</taxon>
        <taxon>Oceanospirillales</taxon>
        <taxon>Halomonadaceae</taxon>
        <taxon>Litchfieldella</taxon>
    </lineage>
</organism>
<feature type="signal peptide" evidence="1">
    <location>
        <begin position="1"/>
        <end position="28"/>
    </location>
</feature>
<feature type="chain" id="PRO_5046930881" evidence="1">
    <location>
        <begin position="29"/>
        <end position="120"/>
    </location>
</feature>
<sequence>MHNDKAFSPIMATLGLTGLFLLSPTSMAADNDYPTEARVDYVLGCMAANGQDYLTMQKCSCSIDVIAEHMTFDDYEAVRTVMSMQDQPGELGMLFRTERSMQEDLERFRSIQAEADLRCF</sequence>
<name>A0ABQ2Z8P1_9GAMM</name>
<keyword evidence="3" id="KW-1185">Reference proteome</keyword>
<comment type="caution">
    <text evidence="2">The sequence shown here is derived from an EMBL/GenBank/DDBJ whole genome shotgun (WGS) entry which is preliminary data.</text>
</comment>
<dbReference type="Proteomes" id="UP000653056">
    <property type="component" value="Unassembled WGS sequence"/>
</dbReference>
<reference evidence="3" key="1">
    <citation type="journal article" date="2019" name="Int. J. Syst. Evol. Microbiol.">
        <title>The Global Catalogue of Microorganisms (GCM) 10K type strain sequencing project: providing services to taxonomists for standard genome sequencing and annotation.</title>
        <authorList>
            <consortium name="The Broad Institute Genomics Platform"/>
            <consortium name="The Broad Institute Genome Sequencing Center for Infectious Disease"/>
            <person name="Wu L."/>
            <person name="Ma J."/>
        </authorList>
    </citation>
    <scope>NUCLEOTIDE SEQUENCE [LARGE SCALE GENOMIC DNA]</scope>
    <source>
        <strain evidence="3">KCTC 22228</strain>
    </source>
</reference>
<gene>
    <name evidence="2" type="ORF">GCM10007160_37130</name>
</gene>
<evidence type="ECO:0000313" key="3">
    <source>
        <dbReference type="Proteomes" id="UP000653056"/>
    </source>
</evidence>
<keyword evidence="1" id="KW-0732">Signal</keyword>
<protein>
    <submittedName>
        <fullName evidence="2">Uncharacterized protein</fullName>
    </submittedName>
</protein>
<evidence type="ECO:0000313" key="2">
    <source>
        <dbReference type="EMBL" id="GGY06113.1"/>
    </source>
</evidence>
<accession>A0ABQ2Z8P1</accession>
<dbReference type="RefSeq" id="WP_229803746.1">
    <property type="nucleotide sequence ID" value="NZ_BMXS01000025.1"/>
</dbReference>